<evidence type="ECO:0000256" key="5">
    <source>
        <dbReference type="ARBA" id="ARBA00024934"/>
    </source>
</evidence>
<reference evidence="9" key="2">
    <citation type="journal article" date="2021" name="Syst. Appl. Microbiol.">
        <title>Roseomonas hellenica sp. nov., isolated from roots of wild-growing Alkanna tinctoria.</title>
        <authorList>
            <person name="Rat A."/>
            <person name="Naranjo H.D."/>
            <person name="Lebbe L."/>
            <person name="Cnockaert M."/>
            <person name="Krigas N."/>
            <person name="Grigoriadou K."/>
            <person name="Maloupa E."/>
            <person name="Willems A."/>
        </authorList>
    </citation>
    <scope>NUCLEOTIDE SEQUENCE</scope>
    <source>
        <strain evidence="9">LMG 31231</strain>
    </source>
</reference>
<keyword evidence="9" id="KW-0282">Flagellum</keyword>
<feature type="domain" description="Flagellar basal body rod protein N-terminal" evidence="8">
    <location>
        <begin position="13"/>
        <end position="39"/>
    </location>
</feature>
<reference evidence="9" key="1">
    <citation type="submission" date="2020-01" db="EMBL/GenBank/DDBJ databases">
        <authorList>
            <person name="Rat A."/>
        </authorList>
    </citation>
    <scope>NUCLEOTIDE SEQUENCE</scope>
    <source>
        <strain evidence="9">LMG 31231</strain>
    </source>
</reference>
<comment type="caution">
    <text evidence="9">The sequence shown here is derived from an EMBL/GenBank/DDBJ whole genome shotgun (WGS) entry which is preliminary data.</text>
</comment>
<dbReference type="GO" id="GO:0071973">
    <property type="term" value="P:bacterial-type flagellum-dependent cell motility"/>
    <property type="evidence" value="ECO:0007669"/>
    <property type="project" value="InterPro"/>
</dbReference>
<accession>A0A9X9WXE7</accession>
<dbReference type="EMBL" id="JAAEDM010000026">
    <property type="protein sequence ID" value="MBR0671826.1"/>
    <property type="molecule type" value="Genomic_DNA"/>
</dbReference>
<comment type="similarity">
    <text evidence="2 6">Belongs to the flagella basal body rod proteins family.</text>
</comment>
<evidence type="ECO:0000256" key="7">
    <source>
        <dbReference type="SAM" id="MobiDB-lite"/>
    </source>
</evidence>
<dbReference type="PIRSF" id="PIRSF002889">
    <property type="entry name" value="Rod_FlgB"/>
    <property type="match status" value="1"/>
</dbReference>
<comment type="subunit">
    <text evidence="6">The basal body constitutes a major portion of the flagellar organelle and consists of a number of rings mounted on a central rod.</text>
</comment>
<dbReference type="AlphaFoldDB" id="A0A9X9WXE7"/>
<dbReference type="InterPro" id="IPR001444">
    <property type="entry name" value="Flag_bb_rod_N"/>
</dbReference>
<evidence type="ECO:0000313" key="10">
    <source>
        <dbReference type="Proteomes" id="UP001138751"/>
    </source>
</evidence>
<comment type="subcellular location">
    <subcellularLocation>
        <location evidence="1 6">Bacterial flagellum basal body</location>
    </subcellularLocation>
</comment>
<evidence type="ECO:0000256" key="2">
    <source>
        <dbReference type="ARBA" id="ARBA00009677"/>
    </source>
</evidence>
<feature type="region of interest" description="Disordered" evidence="7">
    <location>
        <begin position="52"/>
        <end position="90"/>
    </location>
</feature>
<keyword evidence="10" id="KW-1185">Reference proteome</keyword>
<evidence type="ECO:0000259" key="8">
    <source>
        <dbReference type="Pfam" id="PF00460"/>
    </source>
</evidence>
<keyword evidence="4 6" id="KW-0975">Bacterial flagellum</keyword>
<proteinExistence type="inferred from homology"/>
<dbReference type="RefSeq" id="WP_211862201.1">
    <property type="nucleotide sequence ID" value="NZ_JAAEDM010000026.1"/>
</dbReference>
<gene>
    <name evidence="9" type="ORF">GXW76_11650</name>
</gene>
<organism evidence="9 10">
    <name type="scientific">Neoroseomonas soli</name>
    <dbReference type="NCBI Taxonomy" id="1081025"/>
    <lineage>
        <taxon>Bacteria</taxon>
        <taxon>Pseudomonadati</taxon>
        <taxon>Pseudomonadota</taxon>
        <taxon>Alphaproteobacteria</taxon>
        <taxon>Acetobacterales</taxon>
        <taxon>Acetobacteraceae</taxon>
        <taxon>Neoroseomonas</taxon>
    </lineage>
</organism>
<comment type="function">
    <text evidence="5 6">Structural component of flagellum, the bacterial motility apparatus. Part of the rod structure of flagellar basal body.</text>
</comment>
<dbReference type="InterPro" id="IPR006300">
    <property type="entry name" value="FlgB"/>
</dbReference>
<evidence type="ECO:0000256" key="6">
    <source>
        <dbReference type="PIRNR" id="PIRNR002889"/>
    </source>
</evidence>
<dbReference type="GO" id="GO:0030694">
    <property type="term" value="C:bacterial-type flagellum basal body, rod"/>
    <property type="evidence" value="ECO:0007669"/>
    <property type="project" value="InterPro"/>
</dbReference>
<evidence type="ECO:0000256" key="3">
    <source>
        <dbReference type="ARBA" id="ARBA00014376"/>
    </source>
</evidence>
<keyword evidence="9" id="KW-0966">Cell projection</keyword>
<evidence type="ECO:0000256" key="4">
    <source>
        <dbReference type="ARBA" id="ARBA00023143"/>
    </source>
</evidence>
<evidence type="ECO:0000256" key="1">
    <source>
        <dbReference type="ARBA" id="ARBA00004117"/>
    </source>
</evidence>
<feature type="compositionally biased region" description="Basic and acidic residues" evidence="7">
    <location>
        <begin position="75"/>
        <end position="88"/>
    </location>
</feature>
<keyword evidence="9" id="KW-0969">Cilium</keyword>
<name>A0A9X9WXE7_9PROT</name>
<dbReference type="Pfam" id="PF00460">
    <property type="entry name" value="Flg_bb_rod"/>
    <property type="match status" value="1"/>
</dbReference>
<evidence type="ECO:0000313" key="9">
    <source>
        <dbReference type="EMBL" id="MBR0671826.1"/>
    </source>
</evidence>
<dbReference type="Proteomes" id="UP001138751">
    <property type="component" value="Unassembled WGS sequence"/>
</dbReference>
<sequence length="131" mass="14201">MDPTRTGPVALAETRLRWLDARQRVLAQNVANADTPGYRPSDLTPFAQSLTAAAPAAAMRQTNPQHMSGAGGNDPRARPERRLAERSLDGNGVALDREAMRIADTETAHALAVGLHRRYLGMFRTALGRNS</sequence>
<protein>
    <recommendedName>
        <fullName evidence="3 6">Flagellar basal body rod protein FlgB</fullName>
    </recommendedName>
</protein>